<protein>
    <submittedName>
        <fullName evidence="1">Uncharacterized protein</fullName>
    </submittedName>
</protein>
<sequence>MTPATLPATELPIPDLDWSIASYKGHQTSDGFAYVASLRRNGKKVASVEHDGRGGTVMVFWTTAAKEHRQAWNRWVADYQSLHPENAAYEPESTAVESLIDEYEVAAKLRRATRRETPVLRPGESVLSSGGFTALRGLPDSPEVKAFLRKPDHDFDRFWDGKRWVKL</sequence>
<name>A0A7M2XVW3_9NOCA</name>
<dbReference type="Proteomes" id="UP000593818">
    <property type="component" value="Plasmid pSID"/>
</dbReference>
<keyword evidence="2" id="KW-1185">Reference proteome</keyword>
<evidence type="ECO:0000313" key="1">
    <source>
        <dbReference type="EMBL" id="QOW01875.1"/>
    </source>
</evidence>
<evidence type="ECO:0000313" key="2">
    <source>
        <dbReference type="Proteomes" id="UP000593818"/>
    </source>
</evidence>
<keyword evidence="1" id="KW-0614">Plasmid</keyword>
<reference evidence="1 2" key="1">
    <citation type="submission" date="2020-10" db="EMBL/GenBank/DDBJ databases">
        <title>Whole genome sequence of oil-degrading bacteria Rhodococcus pyridinivorans strain 5Ap.</title>
        <authorList>
            <person name="Akhremchuk A.E."/>
            <person name="Valentovich L.N."/>
            <person name="Charniauskaya M.I."/>
            <person name="Bukliarevich H.A."/>
            <person name="Titok M.A."/>
        </authorList>
    </citation>
    <scope>NUCLEOTIDE SEQUENCE [LARGE SCALE GENOMIC DNA]</scope>
    <source>
        <strain evidence="1 2">5Ap</strain>
        <plasmid evidence="1 2">pSID</plasmid>
    </source>
</reference>
<organism evidence="1 2">
    <name type="scientific">Rhodococcus pyridinivorans</name>
    <dbReference type="NCBI Taxonomy" id="103816"/>
    <lineage>
        <taxon>Bacteria</taxon>
        <taxon>Bacillati</taxon>
        <taxon>Actinomycetota</taxon>
        <taxon>Actinomycetes</taxon>
        <taxon>Mycobacteriales</taxon>
        <taxon>Nocardiaceae</taxon>
        <taxon>Rhodococcus</taxon>
    </lineage>
</organism>
<accession>A0A7M2XVW3</accession>
<dbReference type="RefSeq" id="WP_193904153.1">
    <property type="nucleotide sequence ID" value="NZ_CP063453.1"/>
</dbReference>
<gene>
    <name evidence="1" type="ORF">INP59_27355</name>
</gene>
<dbReference type="AlphaFoldDB" id="A0A7M2XVW3"/>
<proteinExistence type="predicted"/>
<dbReference type="EMBL" id="CP063453">
    <property type="protein sequence ID" value="QOW01875.1"/>
    <property type="molecule type" value="Genomic_DNA"/>
</dbReference>
<geneLocation type="plasmid" evidence="1 2">
    <name>pSID</name>
</geneLocation>